<name>A0ACB8F5P4_9SAUR</name>
<accession>A0ACB8F5P4</accession>
<protein>
    <submittedName>
        <fullName evidence="1">Uncharacterized protein</fullName>
    </submittedName>
</protein>
<proteinExistence type="predicted"/>
<evidence type="ECO:0000313" key="1">
    <source>
        <dbReference type="EMBL" id="KAH8000563.1"/>
    </source>
</evidence>
<dbReference type="EMBL" id="CM037618">
    <property type="protein sequence ID" value="KAH8000563.1"/>
    <property type="molecule type" value="Genomic_DNA"/>
</dbReference>
<keyword evidence="2" id="KW-1185">Reference proteome</keyword>
<comment type="caution">
    <text evidence="1">The sequence shown here is derived from an EMBL/GenBank/DDBJ whole genome shotgun (WGS) entry which is preliminary data.</text>
</comment>
<organism evidence="1 2">
    <name type="scientific">Sphaerodactylus townsendi</name>
    <dbReference type="NCBI Taxonomy" id="933632"/>
    <lineage>
        <taxon>Eukaryota</taxon>
        <taxon>Metazoa</taxon>
        <taxon>Chordata</taxon>
        <taxon>Craniata</taxon>
        <taxon>Vertebrata</taxon>
        <taxon>Euteleostomi</taxon>
        <taxon>Lepidosauria</taxon>
        <taxon>Squamata</taxon>
        <taxon>Bifurcata</taxon>
        <taxon>Gekkota</taxon>
        <taxon>Sphaerodactylidae</taxon>
        <taxon>Sphaerodactylus</taxon>
    </lineage>
</organism>
<dbReference type="Proteomes" id="UP000827872">
    <property type="component" value="Linkage Group LG05"/>
</dbReference>
<sequence length="109" mass="12260">MPALKSRNPKIDLASFLNPFVSGRPRAKSVAQAIVLHKLLSQERGQHSACCPWCSMPLRRQHSCAMAMPTPVQGGIVILLQIDHVVTLFLSKVFQWTISSLHYYLLTIY</sequence>
<reference evidence="1" key="1">
    <citation type="submission" date="2021-08" db="EMBL/GenBank/DDBJ databases">
        <title>The first chromosome-level gecko genome reveals the dynamic sex chromosomes of Neotropical dwarf geckos (Sphaerodactylidae: Sphaerodactylus).</title>
        <authorList>
            <person name="Pinto B.J."/>
            <person name="Keating S.E."/>
            <person name="Gamble T."/>
        </authorList>
    </citation>
    <scope>NUCLEOTIDE SEQUENCE</scope>
    <source>
        <strain evidence="1">TG3544</strain>
    </source>
</reference>
<gene>
    <name evidence="1" type="ORF">K3G42_026345</name>
</gene>
<evidence type="ECO:0000313" key="2">
    <source>
        <dbReference type="Proteomes" id="UP000827872"/>
    </source>
</evidence>